<reference evidence="1 2" key="1">
    <citation type="submission" date="2015-04" db="EMBL/GenBank/DDBJ databases">
        <authorList>
            <person name="Syromyatnikov M.Y."/>
            <person name="Popov V.N."/>
        </authorList>
    </citation>
    <scope>NUCLEOTIDE SEQUENCE [LARGE SCALE GENOMIC DNA]</scope>
</reference>
<organism evidence="1 2">
    <name type="scientific">Clunio marinus</name>
    <dbReference type="NCBI Taxonomy" id="568069"/>
    <lineage>
        <taxon>Eukaryota</taxon>
        <taxon>Metazoa</taxon>
        <taxon>Ecdysozoa</taxon>
        <taxon>Arthropoda</taxon>
        <taxon>Hexapoda</taxon>
        <taxon>Insecta</taxon>
        <taxon>Pterygota</taxon>
        <taxon>Neoptera</taxon>
        <taxon>Endopterygota</taxon>
        <taxon>Diptera</taxon>
        <taxon>Nematocera</taxon>
        <taxon>Chironomoidea</taxon>
        <taxon>Chironomidae</taxon>
        <taxon>Clunio</taxon>
    </lineage>
</organism>
<keyword evidence="2" id="KW-1185">Reference proteome</keyword>
<accession>A0A1J1HW78</accession>
<dbReference type="Proteomes" id="UP000183832">
    <property type="component" value="Unassembled WGS sequence"/>
</dbReference>
<evidence type="ECO:0000313" key="2">
    <source>
        <dbReference type="Proteomes" id="UP000183832"/>
    </source>
</evidence>
<evidence type="ECO:0000313" key="1">
    <source>
        <dbReference type="EMBL" id="CRK92277.1"/>
    </source>
</evidence>
<name>A0A1J1HW78_9DIPT</name>
<protein>
    <submittedName>
        <fullName evidence="1">CLUMA_CG005822, isoform A</fullName>
    </submittedName>
</protein>
<proteinExistence type="predicted"/>
<sequence>MLNFVEMREKRAMRMQRLRTLLKMEHLQCGRFYGFTALQMKLWETVVFVIENSIISRLRKKCLRYKQRTKGYQINEKMLTEKRGTKANSFSLMSSSVRHWVDA</sequence>
<gene>
    <name evidence="1" type="ORF">CLUMA_CG005822</name>
</gene>
<dbReference type="AlphaFoldDB" id="A0A1J1HW78"/>
<dbReference type="EMBL" id="CVRI01000024">
    <property type="protein sequence ID" value="CRK92277.1"/>
    <property type="molecule type" value="Genomic_DNA"/>
</dbReference>